<accession>A0A822YAZ5</accession>
<feature type="compositionally biased region" description="Basic and acidic residues" evidence="1">
    <location>
        <begin position="25"/>
        <end position="38"/>
    </location>
</feature>
<gene>
    <name evidence="2" type="ORF">HUJ06_029927</name>
</gene>
<feature type="compositionally biased region" description="Basic and acidic residues" evidence="1">
    <location>
        <begin position="46"/>
        <end position="74"/>
    </location>
</feature>
<reference evidence="2 3" key="1">
    <citation type="journal article" date="2020" name="Mol. Biol. Evol.">
        <title>Distinct Expression and Methylation Patterns for Genes with Different Fates following a Single Whole-Genome Duplication in Flowering Plants.</title>
        <authorList>
            <person name="Shi T."/>
            <person name="Rahmani R.S."/>
            <person name="Gugger P.F."/>
            <person name="Wang M."/>
            <person name="Li H."/>
            <person name="Zhang Y."/>
            <person name="Li Z."/>
            <person name="Wang Q."/>
            <person name="Van de Peer Y."/>
            <person name="Marchal K."/>
            <person name="Chen J."/>
        </authorList>
    </citation>
    <scope>NUCLEOTIDE SEQUENCE [LARGE SCALE GENOMIC DNA]</scope>
    <source>
        <tissue evidence="2">Leaf</tissue>
    </source>
</reference>
<evidence type="ECO:0000256" key="1">
    <source>
        <dbReference type="SAM" id="MobiDB-lite"/>
    </source>
</evidence>
<keyword evidence="3" id="KW-1185">Reference proteome</keyword>
<proteinExistence type="predicted"/>
<dbReference type="AlphaFoldDB" id="A0A822YAZ5"/>
<name>A0A822YAZ5_NELNU</name>
<evidence type="ECO:0000313" key="2">
    <source>
        <dbReference type="EMBL" id="DAD28459.1"/>
    </source>
</evidence>
<feature type="region of interest" description="Disordered" evidence="1">
    <location>
        <begin position="1"/>
        <end position="74"/>
    </location>
</feature>
<dbReference type="EMBL" id="DUZY01000002">
    <property type="protein sequence ID" value="DAD28459.1"/>
    <property type="molecule type" value="Genomic_DNA"/>
</dbReference>
<evidence type="ECO:0000313" key="3">
    <source>
        <dbReference type="Proteomes" id="UP000607653"/>
    </source>
</evidence>
<organism evidence="2 3">
    <name type="scientific">Nelumbo nucifera</name>
    <name type="common">Sacred lotus</name>
    <dbReference type="NCBI Taxonomy" id="4432"/>
    <lineage>
        <taxon>Eukaryota</taxon>
        <taxon>Viridiplantae</taxon>
        <taxon>Streptophyta</taxon>
        <taxon>Embryophyta</taxon>
        <taxon>Tracheophyta</taxon>
        <taxon>Spermatophyta</taxon>
        <taxon>Magnoliopsida</taxon>
        <taxon>Proteales</taxon>
        <taxon>Nelumbonaceae</taxon>
        <taxon>Nelumbo</taxon>
    </lineage>
</organism>
<comment type="caution">
    <text evidence="2">The sequence shown here is derived from an EMBL/GenBank/DDBJ whole genome shotgun (WGS) entry which is preliminary data.</text>
</comment>
<protein>
    <submittedName>
        <fullName evidence="2">Uncharacterized protein</fullName>
    </submittedName>
</protein>
<sequence>MEALEPSLQHPTLKNPATDGSTRTTGRDKVRVERETKARKTMKREKKAEKRGEWEEKVVQRQMEEGKDREGERDGETWKWFDRIEIL</sequence>
<dbReference type="Proteomes" id="UP000607653">
    <property type="component" value="Unassembled WGS sequence"/>
</dbReference>